<dbReference type="RefSeq" id="WP_014270168.1">
    <property type="nucleotide sequence ID" value="NC_016633.1"/>
</dbReference>
<reference evidence="2 3" key="1">
    <citation type="submission" date="2011-11" db="EMBL/GenBank/DDBJ databases">
        <title>Complete sequence of Spirochaeta sp. grapes.</title>
        <authorList>
            <consortium name="US DOE Joint Genome Institute"/>
            <person name="Lucas S."/>
            <person name="Han J."/>
            <person name="Lapidus A."/>
            <person name="Cheng J.-F."/>
            <person name="Goodwin L."/>
            <person name="Pitluck S."/>
            <person name="Peters L."/>
            <person name="Ovchinnikova G."/>
            <person name="Munk A.C."/>
            <person name="Detter J.C."/>
            <person name="Han C."/>
            <person name="Tapia R."/>
            <person name="Land M."/>
            <person name="Hauser L."/>
            <person name="Kyrpides N."/>
            <person name="Ivanova N."/>
            <person name="Pagani I."/>
            <person name="Ritalahtilisa K."/>
            <person name="Loeffler F."/>
            <person name="Woyke T."/>
        </authorList>
    </citation>
    <scope>NUCLEOTIDE SEQUENCE [LARGE SCALE GENOMIC DNA]</scope>
    <source>
        <strain evidence="3">ATCC BAA-1885 / DSM 22778 / Grapes</strain>
    </source>
</reference>
<dbReference type="HOGENOM" id="CLU_037718_0_0_12"/>
<dbReference type="SUPFAM" id="SSF56112">
    <property type="entry name" value="Protein kinase-like (PK-like)"/>
    <property type="match status" value="1"/>
</dbReference>
<dbReference type="PANTHER" id="PTHR21064:SF5">
    <property type="entry name" value="SLR1880 PROTEIN"/>
    <property type="match status" value="1"/>
</dbReference>
<dbReference type="InterPro" id="IPR002575">
    <property type="entry name" value="Aminoglycoside_PTrfase"/>
</dbReference>
<dbReference type="Pfam" id="PF01636">
    <property type="entry name" value="APH"/>
    <property type="match status" value="1"/>
</dbReference>
<dbReference type="OrthoDB" id="526037at2"/>
<dbReference type="Gene3D" id="3.90.1200.10">
    <property type="match status" value="1"/>
</dbReference>
<dbReference type="KEGG" id="sgp:SpiGrapes_1510"/>
<evidence type="ECO:0000259" key="1">
    <source>
        <dbReference type="Pfam" id="PF01636"/>
    </source>
</evidence>
<dbReference type="EMBL" id="CP003155">
    <property type="protein sequence ID" value="AEV29320.1"/>
    <property type="molecule type" value="Genomic_DNA"/>
</dbReference>
<dbReference type="eggNOG" id="COG2334">
    <property type="taxonomic scope" value="Bacteria"/>
</dbReference>
<dbReference type="InterPro" id="IPR011009">
    <property type="entry name" value="Kinase-like_dom_sf"/>
</dbReference>
<keyword evidence="3" id="KW-1185">Reference proteome</keyword>
<protein>
    <submittedName>
        <fullName evidence="2">Phosphotransferase family protein</fullName>
    </submittedName>
</protein>
<accession>G8QVM8</accession>
<dbReference type="STRING" id="158190.SpiGrapes_1510"/>
<gene>
    <name evidence="2" type="ordered locus">SpiGrapes_1510</name>
</gene>
<dbReference type="InterPro" id="IPR050249">
    <property type="entry name" value="Pseudomonas-type_ThrB"/>
</dbReference>
<name>G8QVM8_SPHPG</name>
<proteinExistence type="predicted"/>
<dbReference type="Proteomes" id="UP000005632">
    <property type="component" value="Chromosome"/>
</dbReference>
<feature type="domain" description="Aminoglycoside phosphotransferase" evidence="1">
    <location>
        <begin position="107"/>
        <end position="276"/>
    </location>
</feature>
<dbReference type="AlphaFoldDB" id="G8QVM8"/>
<sequence>MQANERVLEIIGQFAIDGVILNLKSNTEGHINSTFISTFKNGDKLEKYTHQMVNGVVFPHPEQVMENIQAITSHIRNKLEEQKADQIDKRCLQLIPTKSGAFFTKDREGRLWRTYRYIDGVRTFSVLSDAVDAYLLGGAIGTFALQLSDFDGGKLHVTIPDFHDMGVRYKQLDTAIEENKAGRMHSVSKEIAFLMENRERGMVLIDALKNGELPLRVTHNDTKMNNVLFSEQNGEALCVIDLDTVMSGTCLFDTGDMIRTGACTAKEDETDLAKVRFNITLFQSMVQGYFEKAEKFLTPKETSLIAESGRNITQIMAVRFLTDYLNGDIYYHIDRPSHNLERARTQIALMQDMDRQWGAITTFIKDLTV</sequence>
<dbReference type="GO" id="GO:0016740">
    <property type="term" value="F:transferase activity"/>
    <property type="evidence" value="ECO:0007669"/>
    <property type="project" value="UniProtKB-KW"/>
</dbReference>
<organism evidence="2 3">
    <name type="scientific">Sphaerochaeta pleomorpha (strain ATCC BAA-1885 / DSM 22778 / Grapes)</name>
    <dbReference type="NCBI Taxonomy" id="158190"/>
    <lineage>
        <taxon>Bacteria</taxon>
        <taxon>Pseudomonadati</taxon>
        <taxon>Spirochaetota</taxon>
        <taxon>Spirochaetia</taxon>
        <taxon>Spirochaetales</taxon>
        <taxon>Sphaerochaetaceae</taxon>
        <taxon>Sphaerochaeta</taxon>
    </lineage>
</organism>
<keyword evidence="2" id="KW-0808">Transferase</keyword>
<dbReference type="PANTHER" id="PTHR21064">
    <property type="entry name" value="AMINOGLYCOSIDE PHOSPHOTRANSFERASE DOMAIN-CONTAINING PROTEIN-RELATED"/>
    <property type="match status" value="1"/>
</dbReference>
<evidence type="ECO:0000313" key="2">
    <source>
        <dbReference type="EMBL" id="AEV29320.1"/>
    </source>
</evidence>
<evidence type="ECO:0000313" key="3">
    <source>
        <dbReference type="Proteomes" id="UP000005632"/>
    </source>
</evidence>